<feature type="compositionally biased region" description="Low complexity" evidence="1">
    <location>
        <begin position="224"/>
        <end position="264"/>
    </location>
</feature>
<gene>
    <name evidence="2" type="ORF">GWK47_019153</name>
</gene>
<protein>
    <submittedName>
        <fullName evidence="2">Uncharacterized protein</fullName>
    </submittedName>
</protein>
<keyword evidence="3" id="KW-1185">Reference proteome</keyword>
<dbReference type="OrthoDB" id="6381209at2759"/>
<feature type="region of interest" description="Disordered" evidence="1">
    <location>
        <begin position="122"/>
        <end position="277"/>
    </location>
</feature>
<accession>A0A8J5CI97</accession>
<dbReference type="AlphaFoldDB" id="A0A8J5CI97"/>
<dbReference type="Proteomes" id="UP000770661">
    <property type="component" value="Unassembled WGS sequence"/>
</dbReference>
<dbReference type="EMBL" id="JACEEZ010022703">
    <property type="protein sequence ID" value="KAG0712125.1"/>
    <property type="molecule type" value="Genomic_DNA"/>
</dbReference>
<evidence type="ECO:0000313" key="2">
    <source>
        <dbReference type="EMBL" id="KAG0712125.1"/>
    </source>
</evidence>
<proteinExistence type="predicted"/>
<evidence type="ECO:0000313" key="3">
    <source>
        <dbReference type="Proteomes" id="UP000770661"/>
    </source>
</evidence>
<organism evidence="2 3">
    <name type="scientific">Chionoecetes opilio</name>
    <name type="common">Atlantic snow crab</name>
    <name type="synonym">Cancer opilio</name>
    <dbReference type="NCBI Taxonomy" id="41210"/>
    <lineage>
        <taxon>Eukaryota</taxon>
        <taxon>Metazoa</taxon>
        <taxon>Ecdysozoa</taxon>
        <taxon>Arthropoda</taxon>
        <taxon>Crustacea</taxon>
        <taxon>Multicrustacea</taxon>
        <taxon>Malacostraca</taxon>
        <taxon>Eumalacostraca</taxon>
        <taxon>Eucarida</taxon>
        <taxon>Decapoda</taxon>
        <taxon>Pleocyemata</taxon>
        <taxon>Brachyura</taxon>
        <taxon>Eubrachyura</taxon>
        <taxon>Majoidea</taxon>
        <taxon>Majidae</taxon>
        <taxon>Chionoecetes</taxon>
    </lineage>
</organism>
<reference evidence="2" key="1">
    <citation type="submission" date="2020-07" db="EMBL/GenBank/DDBJ databases">
        <title>The High-quality genome of the commercially important snow crab, Chionoecetes opilio.</title>
        <authorList>
            <person name="Jeong J.-H."/>
            <person name="Ryu S."/>
        </authorList>
    </citation>
    <scope>NUCLEOTIDE SEQUENCE</scope>
    <source>
        <strain evidence="2">MADBK_172401_WGS</strain>
        <tissue evidence="2">Digestive gland</tissue>
    </source>
</reference>
<evidence type="ECO:0000256" key="1">
    <source>
        <dbReference type="SAM" id="MobiDB-lite"/>
    </source>
</evidence>
<sequence length="277" mass="30663">MLDEGVLAGTEVEAGMVVVVVVVVEGGTGGIQPWEPLMYAAHMQMSKAGLPMNRNGPHGMGRPPPLPMMSLATSLIQRPPPLMSHNPGFPRMTLRNNTPELPRWSTGVLPMGAGAILNQFVQQSQPMPRGEDLRSALKRRSDPPNVSPPKQMRVAQPPPPPMNNQQAAARKKLNNAMSRQRGGPVKKGPIASRLSMPPTNPNLTTIKTVDIGHMTKQKLDGRPQQNNNQPQNQDNQANRGFQQQQQQRQQQQQQQQQKQQQQQQDSKQPGMPKRNQQ</sequence>
<feature type="compositionally biased region" description="Basic and acidic residues" evidence="1">
    <location>
        <begin position="129"/>
        <end position="142"/>
    </location>
</feature>
<name>A0A8J5CI97_CHIOP</name>
<comment type="caution">
    <text evidence="2">The sequence shown here is derived from an EMBL/GenBank/DDBJ whole genome shotgun (WGS) entry which is preliminary data.</text>
</comment>